<organism evidence="2 3">
    <name type="scientific">Arthrobotrys oligospora (strain ATCC 24927 / CBS 115.81 / DSM 1491)</name>
    <name type="common">Nematode-trapping fungus</name>
    <name type="synonym">Didymozoophaga oligospora</name>
    <dbReference type="NCBI Taxonomy" id="756982"/>
    <lineage>
        <taxon>Eukaryota</taxon>
        <taxon>Fungi</taxon>
        <taxon>Dikarya</taxon>
        <taxon>Ascomycota</taxon>
        <taxon>Pezizomycotina</taxon>
        <taxon>Orbiliomycetes</taxon>
        <taxon>Orbiliales</taxon>
        <taxon>Orbiliaceae</taxon>
        <taxon>Orbilia</taxon>
        <taxon>Orbilia oligospora</taxon>
    </lineage>
</organism>
<evidence type="ECO:0000256" key="1">
    <source>
        <dbReference type="SAM" id="MobiDB-lite"/>
    </source>
</evidence>
<dbReference type="eggNOG" id="ENOG502SDNF">
    <property type="taxonomic scope" value="Eukaryota"/>
</dbReference>
<evidence type="ECO:0000313" key="2">
    <source>
        <dbReference type="EMBL" id="EGX45429.1"/>
    </source>
</evidence>
<dbReference type="OrthoDB" id="4842781at2759"/>
<sequence>MSFVPKVFSRVMGTPKEEPKLSPDQEAFWKAYTFTLQEEVMPEPNPEQIFFPALQSTVGVLAGDNVPPEVTNYGIYKWGDGVMSPSQPLYLGGGSGSYIRNLQQYVSYVDVGSDPSPGKYDAYIQAVKQATQANEDYLAALKQALELYKEMPGSYTTIDEWAEANYPSFNEAKAAMQSAVGNEADLRLQVYGPEAAPKNDALGNIGLALATTSEPHFNMPTTADNVQLDREQSLAAARGKKVDFPPHANIFSPSYSIVGNYKDQIGTWAAEMSANKLEPKTIELEVEKFIKADWEEKGFNNVSGDGLVGFFIGAWGNYNRKDEFDKTFNSMTANDYQATLEIYGQEIFPLQPGQWDIPDVVHVFPKLEEGAPKDMMDFIQPKSVVVAYTIGMKVQFKDQFATDFNSHFKSITKQEGGFVIFGIDIALGGESTKETEKTTHKATYDESSGVLNVLPNNDGRAILLGMVGQRSGGQGSGSSKPPPRRFNQF</sequence>
<dbReference type="GeneID" id="22896846"/>
<dbReference type="RefSeq" id="XP_011125694.1">
    <property type="nucleotide sequence ID" value="XM_011127392.1"/>
</dbReference>
<feature type="region of interest" description="Disordered" evidence="1">
    <location>
        <begin position="468"/>
        <end position="489"/>
    </location>
</feature>
<name>G1XMI2_ARTOA</name>
<comment type="caution">
    <text evidence="2">The sequence shown here is derived from an EMBL/GenBank/DDBJ whole genome shotgun (WGS) entry which is preliminary data.</text>
</comment>
<keyword evidence="3" id="KW-1185">Reference proteome</keyword>
<dbReference type="OMA" id="NIMEEYR"/>
<gene>
    <name evidence="2" type="ORF">AOL_s00169g35</name>
</gene>
<reference evidence="2 3" key="1">
    <citation type="journal article" date="2011" name="PLoS Pathog.">
        <title>Genomic and proteomic analyses of the fungus Arthrobotrys oligospora provide insights into nematode-trap formation.</title>
        <authorList>
            <person name="Yang J."/>
            <person name="Wang L."/>
            <person name="Ji X."/>
            <person name="Feng Y."/>
            <person name="Li X."/>
            <person name="Zou C."/>
            <person name="Xu J."/>
            <person name="Ren Y."/>
            <person name="Mi Q."/>
            <person name="Wu J."/>
            <person name="Liu S."/>
            <person name="Liu Y."/>
            <person name="Huang X."/>
            <person name="Wang H."/>
            <person name="Niu X."/>
            <person name="Li J."/>
            <person name="Liang L."/>
            <person name="Luo Y."/>
            <person name="Ji K."/>
            <person name="Zhou W."/>
            <person name="Yu Z."/>
            <person name="Li G."/>
            <person name="Liu Y."/>
            <person name="Li L."/>
            <person name="Qiao M."/>
            <person name="Feng L."/>
            <person name="Zhang K.-Q."/>
        </authorList>
    </citation>
    <scope>NUCLEOTIDE SEQUENCE [LARGE SCALE GENOMIC DNA]</scope>
    <source>
        <strain evidence="3">ATCC 24927 / CBS 115.81 / DSM 1491</strain>
    </source>
</reference>
<dbReference type="Proteomes" id="UP000008784">
    <property type="component" value="Unassembled WGS sequence"/>
</dbReference>
<accession>G1XMI2</accession>
<protein>
    <submittedName>
        <fullName evidence="2">Uncharacterized protein</fullName>
    </submittedName>
</protein>
<dbReference type="AlphaFoldDB" id="G1XMI2"/>
<dbReference type="HOGENOM" id="CLU_048597_0_0_1"/>
<evidence type="ECO:0000313" key="3">
    <source>
        <dbReference type="Proteomes" id="UP000008784"/>
    </source>
</evidence>
<proteinExistence type="predicted"/>
<dbReference type="InParanoid" id="G1XMI2"/>
<dbReference type="EMBL" id="ADOT01000259">
    <property type="protein sequence ID" value="EGX45429.1"/>
    <property type="molecule type" value="Genomic_DNA"/>
</dbReference>